<protein>
    <submittedName>
        <fullName evidence="2">(apollo) hypothetical protein</fullName>
    </submittedName>
</protein>
<organism evidence="2 3">
    <name type="scientific">Parnassius apollo</name>
    <name type="common">Apollo butterfly</name>
    <name type="synonym">Papilio apollo</name>
    <dbReference type="NCBI Taxonomy" id="110799"/>
    <lineage>
        <taxon>Eukaryota</taxon>
        <taxon>Metazoa</taxon>
        <taxon>Ecdysozoa</taxon>
        <taxon>Arthropoda</taxon>
        <taxon>Hexapoda</taxon>
        <taxon>Insecta</taxon>
        <taxon>Pterygota</taxon>
        <taxon>Neoptera</taxon>
        <taxon>Endopterygota</taxon>
        <taxon>Lepidoptera</taxon>
        <taxon>Glossata</taxon>
        <taxon>Ditrysia</taxon>
        <taxon>Papilionoidea</taxon>
        <taxon>Papilionidae</taxon>
        <taxon>Parnassiinae</taxon>
        <taxon>Parnassini</taxon>
        <taxon>Parnassius</taxon>
        <taxon>Parnassius</taxon>
    </lineage>
</organism>
<name>A0A8S3Y534_PARAO</name>
<sequence>MLSNCQSDASSLEDVDESFHTDEAREYRTEDNSSKHRKRVKLGAQSNSSKSTSDNGGSGHNLDGVVGGSTNLVEKCNVPSDSDLEVK</sequence>
<comment type="caution">
    <text evidence="2">The sequence shown here is derived from an EMBL/GenBank/DDBJ whole genome shotgun (WGS) entry which is preliminary data.</text>
</comment>
<evidence type="ECO:0000313" key="2">
    <source>
        <dbReference type="EMBL" id="CAG5046997.1"/>
    </source>
</evidence>
<feature type="compositionally biased region" description="Polar residues" evidence="1">
    <location>
        <begin position="44"/>
        <end position="55"/>
    </location>
</feature>
<feature type="compositionally biased region" description="Basic and acidic residues" evidence="1">
    <location>
        <begin position="17"/>
        <end position="34"/>
    </location>
</feature>
<dbReference type="Proteomes" id="UP000691718">
    <property type="component" value="Unassembled WGS sequence"/>
</dbReference>
<dbReference type="AlphaFoldDB" id="A0A8S3Y534"/>
<feature type="region of interest" description="Disordered" evidence="1">
    <location>
        <begin position="1"/>
        <end position="87"/>
    </location>
</feature>
<keyword evidence="3" id="KW-1185">Reference proteome</keyword>
<accession>A0A8S3Y534</accession>
<gene>
    <name evidence="2" type="ORF">PAPOLLO_LOCUS23725</name>
</gene>
<evidence type="ECO:0000313" key="3">
    <source>
        <dbReference type="Proteomes" id="UP000691718"/>
    </source>
</evidence>
<dbReference type="EMBL" id="CAJQZP010001449">
    <property type="protein sequence ID" value="CAG5046997.1"/>
    <property type="molecule type" value="Genomic_DNA"/>
</dbReference>
<feature type="compositionally biased region" description="Polar residues" evidence="1">
    <location>
        <begin position="1"/>
        <end position="10"/>
    </location>
</feature>
<evidence type="ECO:0000256" key="1">
    <source>
        <dbReference type="SAM" id="MobiDB-lite"/>
    </source>
</evidence>
<reference evidence="2" key="1">
    <citation type="submission" date="2021-04" db="EMBL/GenBank/DDBJ databases">
        <authorList>
            <person name="Tunstrom K."/>
        </authorList>
    </citation>
    <scope>NUCLEOTIDE SEQUENCE</scope>
</reference>
<proteinExistence type="predicted"/>